<dbReference type="Pfam" id="PF14541">
    <property type="entry name" value="TAXi_C"/>
    <property type="match status" value="1"/>
</dbReference>
<dbReference type="GO" id="GO:0008233">
    <property type="term" value="F:peptidase activity"/>
    <property type="evidence" value="ECO:0007669"/>
    <property type="project" value="UniProtKB-KW"/>
</dbReference>
<organism evidence="5 6">
    <name type="scientific">Kingdonia uniflora</name>
    <dbReference type="NCBI Taxonomy" id="39325"/>
    <lineage>
        <taxon>Eukaryota</taxon>
        <taxon>Viridiplantae</taxon>
        <taxon>Streptophyta</taxon>
        <taxon>Embryophyta</taxon>
        <taxon>Tracheophyta</taxon>
        <taxon>Spermatophyta</taxon>
        <taxon>Magnoliopsida</taxon>
        <taxon>Ranunculales</taxon>
        <taxon>Circaeasteraceae</taxon>
        <taxon>Kingdonia</taxon>
    </lineage>
</organism>
<proteinExistence type="inferred from homology"/>
<dbReference type="FunFam" id="2.40.70.10:FF:000013">
    <property type="entry name" value="Aspartyl protease AED1"/>
    <property type="match status" value="1"/>
</dbReference>
<keyword evidence="2" id="KW-0645">Protease</keyword>
<evidence type="ECO:0000259" key="4">
    <source>
        <dbReference type="PROSITE" id="PS51767"/>
    </source>
</evidence>
<comment type="similarity">
    <text evidence="1">Belongs to the peptidase A1 family.</text>
</comment>
<dbReference type="InterPro" id="IPR021109">
    <property type="entry name" value="Peptidase_aspartic_dom_sf"/>
</dbReference>
<dbReference type="PANTHER" id="PTHR47967">
    <property type="entry name" value="OS07G0603500 PROTEIN-RELATED"/>
    <property type="match status" value="1"/>
</dbReference>
<dbReference type="OrthoDB" id="2747330at2759"/>
<accession>A0A7J7M1Y6</accession>
<keyword evidence="6" id="KW-1185">Reference proteome</keyword>
<reference evidence="5 6" key="1">
    <citation type="journal article" date="2020" name="IScience">
        <title>Genome Sequencing of the Endangered Kingdonia uniflora (Circaeasteraceae, Ranunculales) Reveals Potential Mechanisms of Evolutionary Specialization.</title>
        <authorList>
            <person name="Sun Y."/>
            <person name="Deng T."/>
            <person name="Zhang A."/>
            <person name="Moore M.J."/>
            <person name="Landis J.B."/>
            <person name="Lin N."/>
            <person name="Zhang H."/>
            <person name="Zhang X."/>
            <person name="Huang J."/>
            <person name="Zhang X."/>
            <person name="Sun H."/>
            <person name="Wang H."/>
        </authorList>
    </citation>
    <scope>NUCLEOTIDE SEQUENCE [LARGE SCALE GENOMIC DNA]</scope>
    <source>
        <strain evidence="5">TB1705</strain>
        <tissue evidence="5">Leaf</tissue>
    </source>
</reference>
<dbReference type="PROSITE" id="PS51767">
    <property type="entry name" value="PEPTIDASE_A1"/>
    <property type="match status" value="1"/>
</dbReference>
<name>A0A7J7M1Y6_9MAGN</name>
<sequence>MIFDTGSALTWLQCQPCKTYCHPQIGPIFNPFSSSTYKFVACDAPMCNDLESDTLNAPSCSTSNICSYEATYGDSSYSIGYLNRDTLTFETGRGTKGLTLAEYIYGCRKDNQGLFGKSTKLVGMACNKHSMFSQLSSKYGMSIFSYCLPTSTSTETFTIGPSESKAYVFTPVITDPRDPSLYFLRLTGITVDGIPLKVSPLQYKTSTIIDSGTIITRLPIRVYEALQEAFVKYMMPKRYKQVPSYSIFDTCFKANGKSMTIPEVSIIFSRGTRLKLGADNIVIQVEDGIKCLAFASNGETNGISIIGNRQEETSAVVYDVTNSIIGFAARGITEGSHNEL</sequence>
<evidence type="ECO:0000313" key="6">
    <source>
        <dbReference type="Proteomes" id="UP000541444"/>
    </source>
</evidence>
<dbReference type="Proteomes" id="UP000541444">
    <property type="component" value="Unassembled WGS sequence"/>
</dbReference>
<dbReference type="InterPro" id="IPR032861">
    <property type="entry name" value="TAXi_N"/>
</dbReference>
<dbReference type="AlphaFoldDB" id="A0A7J7M1Y6"/>
<dbReference type="SUPFAM" id="SSF50630">
    <property type="entry name" value="Acid proteases"/>
    <property type="match status" value="1"/>
</dbReference>
<dbReference type="PANTHER" id="PTHR47967:SF60">
    <property type="entry name" value="PROTEIN ASPARTIC PROTEASE IN GUARD CELL 1-LIKE"/>
    <property type="match status" value="1"/>
</dbReference>
<dbReference type="EMBL" id="JACGCM010001825">
    <property type="protein sequence ID" value="KAF6148886.1"/>
    <property type="molecule type" value="Genomic_DNA"/>
</dbReference>
<feature type="domain" description="Peptidase A1" evidence="4">
    <location>
        <begin position="1"/>
        <end position="328"/>
    </location>
</feature>
<dbReference type="Pfam" id="PF14543">
    <property type="entry name" value="TAXi_N"/>
    <property type="match status" value="1"/>
</dbReference>
<dbReference type="InterPro" id="IPR032799">
    <property type="entry name" value="TAXi_C"/>
</dbReference>
<comment type="caution">
    <text evidence="5">The sequence shown here is derived from an EMBL/GenBank/DDBJ whole genome shotgun (WGS) entry which is preliminary data.</text>
</comment>
<evidence type="ECO:0000256" key="1">
    <source>
        <dbReference type="ARBA" id="ARBA00007447"/>
    </source>
</evidence>
<dbReference type="Gene3D" id="2.40.70.10">
    <property type="entry name" value="Acid Proteases"/>
    <property type="match status" value="2"/>
</dbReference>
<keyword evidence="3" id="KW-0378">Hydrolase</keyword>
<dbReference type="GO" id="GO:0006508">
    <property type="term" value="P:proteolysis"/>
    <property type="evidence" value="ECO:0007669"/>
    <property type="project" value="UniProtKB-KW"/>
</dbReference>
<dbReference type="InterPro" id="IPR033121">
    <property type="entry name" value="PEPTIDASE_A1"/>
</dbReference>
<gene>
    <name evidence="5" type="ORF">GIB67_014257</name>
</gene>
<evidence type="ECO:0000256" key="2">
    <source>
        <dbReference type="ARBA" id="ARBA00022670"/>
    </source>
</evidence>
<evidence type="ECO:0000256" key="3">
    <source>
        <dbReference type="ARBA" id="ARBA00022801"/>
    </source>
</evidence>
<dbReference type="InterPro" id="IPR051708">
    <property type="entry name" value="Plant_Aspart_Prot_A1"/>
</dbReference>
<evidence type="ECO:0000313" key="5">
    <source>
        <dbReference type="EMBL" id="KAF6148886.1"/>
    </source>
</evidence>
<protein>
    <recommendedName>
        <fullName evidence="4">Peptidase A1 domain-containing protein</fullName>
    </recommendedName>
</protein>